<evidence type="ECO:0000256" key="1">
    <source>
        <dbReference type="ARBA" id="ARBA00010879"/>
    </source>
</evidence>
<reference evidence="5" key="2">
    <citation type="submission" date="2016-06" db="EMBL/GenBank/DDBJ databases">
        <title>The genome of a short-lived fish provides insights into sex chromosome evolution and the genetic control of aging.</title>
        <authorList>
            <person name="Reichwald K."/>
            <person name="Felder M."/>
            <person name="Petzold A."/>
            <person name="Koch P."/>
            <person name="Groth M."/>
            <person name="Platzer M."/>
        </authorList>
    </citation>
    <scope>NUCLEOTIDE SEQUENCE</scope>
    <source>
        <tissue evidence="5">Brain</tissue>
    </source>
</reference>
<evidence type="ECO:0000259" key="4">
    <source>
        <dbReference type="PROSITE" id="PS50804"/>
    </source>
</evidence>
<feature type="compositionally biased region" description="Basic residues" evidence="3">
    <location>
        <begin position="1"/>
        <end position="11"/>
    </location>
</feature>
<dbReference type="SUPFAM" id="SSF47353">
    <property type="entry name" value="Retrovirus capsid dimerization domain-like"/>
    <property type="match status" value="1"/>
</dbReference>
<dbReference type="Pfam" id="PF00078">
    <property type="entry name" value="RVT_1"/>
    <property type="match status" value="1"/>
</dbReference>
<dbReference type="Gene3D" id="1.10.4020.10">
    <property type="entry name" value="DNA breaking-rejoining enzymes"/>
    <property type="match status" value="1"/>
</dbReference>
<feature type="region of interest" description="Disordered" evidence="3">
    <location>
        <begin position="119"/>
        <end position="174"/>
    </location>
</feature>
<proteinExistence type="inferred from homology"/>
<dbReference type="SUPFAM" id="SSF56672">
    <property type="entry name" value="DNA/RNA polymerases"/>
    <property type="match status" value="1"/>
</dbReference>
<dbReference type="AlphaFoldDB" id="A0A1A8BS45"/>
<organism evidence="5">
    <name type="scientific">Nothobranchius kadleci</name>
    <name type="common">African annual killifish</name>
    <dbReference type="NCBI Taxonomy" id="1051664"/>
    <lineage>
        <taxon>Eukaryota</taxon>
        <taxon>Metazoa</taxon>
        <taxon>Chordata</taxon>
        <taxon>Craniata</taxon>
        <taxon>Vertebrata</taxon>
        <taxon>Euteleostomi</taxon>
        <taxon>Actinopterygii</taxon>
        <taxon>Neopterygii</taxon>
        <taxon>Teleostei</taxon>
        <taxon>Neoteleostei</taxon>
        <taxon>Acanthomorphata</taxon>
        <taxon>Ovalentaria</taxon>
        <taxon>Atherinomorphae</taxon>
        <taxon>Cyprinodontiformes</taxon>
        <taxon>Nothobranchiidae</taxon>
        <taxon>Nothobranchius</taxon>
    </lineage>
</organism>
<dbReference type="InterPro" id="IPR038269">
    <property type="entry name" value="SCAN_sf"/>
</dbReference>
<accession>A0A1A8BS45</accession>
<feature type="non-terminal residue" evidence="5">
    <location>
        <position position="453"/>
    </location>
</feature>
<comment type="similarity">
    <text evidence="1">Belongs to the beta type-B retroviral polymerase family. HERV class-II K(HML-2) pol subfamily.</text>
</comment>
<dbReference type="PANTHER" id="PTHR46888:SF1">
    <property type="entry name" value="RIBONUCLEASE H"/>
    <property type="match status" value="1"/>
</dbReference>
<dbReference type="PROSITE" id="PS50804">
    <property type="entry name" value="SCAN_BOX"/>
    <property type="match status" value="1"/>
</dbReference>
<dbReference type="Gene3D" id="3.30.70.270">
    <property type="match status" value="1"/>
</dbReference>
<dbReference type="InterPro" id="IPR043128">
    <property type="entry name" value="Rev_trsase/Diguanyl_cyclase"/>
</dbReference>
<sequence>MRGRGRTRGTKKSPLDDMEETEGRTMELDTPPEGATGGEEDFEPVVRPKQTTVGTVSKELSELDMFEEMREFMWRSKRTEAILFEQIKQLSSTIPKLQHELYSELSEPSTTAAFPKQEVQMPQASGEPPQGHPADPHSPLRLSAPPQLQLAQSVPAQRVGRIHGGEPRIPDFKEGEDPESFFVRFERMAKTWGWLPAEWAARVVTLLTGKALEAYAGMDEDQSDSYDAIKAAVLSKFNVTEETYRYRFRSTSVPVGETVRETYNRIKGLYKRWMQPDSRSKEEIGETIILEQYLHVLQPDVRTWVKENNPRTGEEAANLAERYLAAHREPARSRTAVGRPRFGEVKPPDLRKLNSISCFDSYPMPRIDELLERLGKGRYITTLDLCKGYWQVPLDPSCKEYTAFQIPGMGLFHYTVLPFGLHGAPATFQRLMDIILKDCSKYAAAYLDDVVIY</sequence>
<dbReference type="Gene3D" id="3.10.10.10">
    <property type="entry name" value="HIV Type 1 Reverse Transcriptase, subunit A, domain 1"/>
    <property type="match status" value="1"/>
</dbReference>
<dbReference type="SMART" id="SM00431">
    <property type="entry name" value="SCAN"/>
    <property type="match status" value="1"/>
</dbReference>
<dbReference type="CDD" id="cd01647">
    <property type="entry name" value="RT_LTR"/>
    <property type="match status" value="1"/>
</dbReference>
<evidence type="ECO:0000256" key="3">
    <source>
        <dbReference type="SAM" id="MobiDB-lite"/>
    </source>
</evidence>
<name>A0A1A8BS45_NOTKA</name>
<evidence type="ECO:0000256" key="2">
    <source>
        <dbReference type="ARBA" id="ARBA00012180"/>
    </source>
</evidence>
<feature type="domain" description="SCAN box" evidence="4">
    <location>
        <begin position="245"/>
        <end position="321"/>
    </location>
</feature>
<dbReference type="InterPro" id="IPR003309">
    <property type="entry name" value="SCAN_dom"/>
</dbReference>
<protein>
    <recommendedName>
        <fullName evidence="2">ribonuclease H</fullName>
        <ecNumber evidence="2">3.1.26.4</ecNumber>
    </recommendedName>
</protein>
<dbReference type="EC" id="3.1.26.4" evidence="2"/>
<dbReference type="InterPro" id="IPR043502">
    <property type="entry name" value="DNA/RNA_pol_sf"/>
</dbReference>
<feature type="compositionally biased region" description="Basic and acidic residues" evidence="3">
    <location>
        <begin position="163"/>
        <end position="174"/>
    </location>
</feature>
<dbReference type="PANTHER" id="PTHR46888">
    <property type="entry name" value="ZINC KNUCKLE DOMAINCONTAINING PROTEIN-RELATED"/>
    <property type="match status" value="1"/>
</dbReference>
<evidence type="ECO:0000313" key="5">
    <source>
        <dbReference type="EMBL" id="SBP69476.1"/>
    </source>
</evidence>
<dbReference type="InterPro" id="IPR000477">
    <property type="entry name" value="RT_dom"/>
</dbReference>
<dbReference type="CDD" id="cd07936">
    <property type="entry name" value="SCAN"/>
    <property type="match status" value="1"/>
</dbReference>
<gene>
    <name evidence="5" type="primary">Nfu_g_1_002207</name>
</gene>
<dbReference type="GO" id="GO:0004523">
    <property type="term" value="F:RNA-DNA hybrid ribonuclease activity"/>
    <property type="evidence" value="ECO:0007669"/>
    <property type="project" value="UniProtKB-EC"/>
</dbReference>
<reference evidence="5" key="1">
    <citation type="submission" date="2016-05" db="EMBL/GenBank/DDBJ databases">
        <authorList>
            <person name="Lavstsen T."/>
            <person name="Jespersen J.S."/>
        </authorList>
    </citation>
    <scope>NUCLEOTIDE SEQUENCE</scope>
    <source>
        <tissue evidence="5">Brain</tissue>
    </source>
</reference>
<feature type="region of interest" description="Disordered" evidence="3">
    <location>
        <begin position="1"/>
        <end position="52"/>
    </location>
</feature>
<dbReference type="Pfam" id="PF02023">
    <property type="entry name" value="SCAN"/>
    <property type="match status" value="1"/>
</dbReference>
<dbReference type="EMBL" id="HADZ01005535">
    <property type="protein sequence ID" value="SBP69476.1"/>
    <property type="molecule type" value="Transcribed_RNA"/>
</dbReference>